<feature type="region of interest" description="Disordered" evidence="1">
    <location>
        <begin position="224"/>
        <end position="292"/>
    </location>
</feature>
<dbReference type="AlphaFoldDB" id="A0AAE1C202"/>
<proteinExistence type="predicted"/>
<name>A0AAE1C202_9PEZI</name>
<organism evidence="2 3">
    <name type="scientific">Recurvomyces mirabilis</name>
    <dbReference type="NCBI Taxonomy" id="574656"/>
    <lineage>
        <taxon>Eukaryota</taxon>
        <taxon>Fungi</taxon>
        <taxon>Dikarya</taxon>
        <taxon>Ascomycota</taxon>
        <taxon>Pezizomycotina</taxon>
        <taxon>Dothideomycetes</taxon>
        <taxon>Dothideomycetidae</taxon>
        <taxon>Mycosphaerellales</taxon>
        <taxon>Teratosphaeriaceae</taxon>
        <taxon>Recurvomyces</taxon>
    </lineage>
</organism>
<evidence type="ECO:0000313" key="3">
    <source>
        <dbReference type="Proteomes" id="UP001274830"/>
    </source>
</evidence>
<reference evidence="2" key="1">
    <citation type="submission" date="2023-07" db="EMBL/GenBank/DDBJ databases">
        <title>Black Yeasts Isolated from many extreme environments.</title>
        <authorList>
            <person name="Coleine C."/>
            <person name="Stajich J.E."/>
            <person name="Selbmann L."/>
        </authorList>
    </citation>
    <scope>NUCLEOTIDE SEQUENCE</scope>
    <source>
        <strain evidence="2">CCFEE 5485</strain>
    </source>
</reference>
<feature type="compositionally biased region" description="Basic and acidic residues" evidence="1">
    <location>
        <begin position="232"/>
        <end position="247"/>
    </location>
</feature>
<feature type="compositionally biased region" description="Acidic residues" evidence="1">
    <location>
        <begin position="263"/>
        <end position="281"/>
    </location>
</feature>
<keyword evidence="3" id="KW-1185">Reference proteome</keyword>
<sequence>MAVLKDDILPAAVYNTLPHIDNMKKVPVKNADDIRDLSALLQKYKLGDRVRIKLIHIHFQLKEGEVFAARDVIVPKIGPCNIMQAVPARQSQPLYGHHYFVNTDGDLAAYEYMSQPGPDMSQHQTFVREFCKLVQERHLQHTLGLSLRHSELFHATNELEYPVKRVCIDVPAEVPLPYELTSFDTTTEFLMASFTDDGSEPVARTFGTKHVHHSHCTYRRRRQLDDAEEEFSDSKEFDGKDSSDDHTTSSSDASDGHTTASSDDSDLDFSGEYDDSYDSDPTDGLCVTNGPPRQIKLAGLKLEPGAGLYKIVSVVSDHT</sequence>
<dbReference type="EMBL" id="JAUTXT010000016">
    <property type="protein sequence ID" value="KAK3675090.1"/>
    <property type="molecule type" value="Genomic_DNA"/>
</dbReference>
<dbReference type="Proteomes" id="UP001274830">
    <property type="component" value="Unassembled WGS sequence"/>
</dbReference>
<evidence type="ECO:0000256" key="1">
    <source>
        <dbReference type="SAM" id="MobiDB-lite"/>
    </source>
</evidence>
<comment type="caution">
    <text evidence="2">The sequence shown here is derived from an EMBL/GenBank/DDBJ whole genome shotgun (WGS) entry which is preliminary data.</text>
</comment>
<protein>
    <submittedName>
        <fullName evidence="2">Uncharacterized protein</fullName>
    </submittedName>
</protein>
<evidence type="ECO:0000313" key="2">
    <source>
        <dbReference type="EMBL" id="KAK3675090.1"/>
    </source>
</evidence>
<accession>A0AAE1C202</accession>
<feature type="compositionally biased region" description="Low complexity" evidence="1">
    <location>
        <begin position="248"/>
        <end position="262"/>
    </location>
</feature>
<gene>
    <name evidence="2" type="ORF">LTR78_005024</name>
</gene>